<dbReference type="Proteomes" id="UP000887578">
    <property type="component" value="Unplaced"/>
</dbReference>
<organism evidence="1 2">
    <name type="scientific">Panagrolaimus davidi</name>
    <dbReference type="NCBI Taxonomy" id="227884"/>
    <lineage>
        <taxon>Eukaryota</taxon>
        <taxon>Metazoa</taxon>
        <taxon>Ecdysozoa</taxon>
        <taxon>Nematoda</taxon>
        <taxon>Chromadorea</taxon>
        <taxon>Rhabditida</taxon>
        <taxon>Tylenchina</taxon>
        <taxon>Panagrolaimomorpha</taxon>
        <taxon>Panagrolaimoidea</taxon>
        <taxon>Panagrolaimidae</taxon>
        <taxon>Panagrolaimus</taxon>
    </lineage>
</organism>
<proteinExistence type="predicted"/>
<reference evidence="2" key="1">
    <citation type="submission" date="2022-11" db="UniProtKB">
        <authorList>
            <consortium name="WormBaseParasite"/>
        </authorList>
    </citation>
    <scope>IDENTIFICATION</scope>
</reference>
<accession>A0A914NY62</accession>
<dbReference type="SUPFAM" id="SSF50494">
    <property type="entry name" value="Trypsin-like serine proteases"/>
    <property type="match status" value="1"/>
</dbReference>
<keyword evidence="1" id="KW-1185">Reference proteome</keyword>
<name>A0A914NY62_9BILA</name>
<dbReference type="AlphaFoldDB" id="A0A914NY62"/>
<evidence type="ECO:0000313" key="1">
    <source>
        <dbReference type="Proteomes" id="UP000887578"/>
    </source>
</evidence>
<dbReference type="WBParaSite" id="PDA_v2.g10325.t1">
    <property type="protein sequence ID" value="PDA_v2.g10325.t1"/>
    <property type="gene ID" value="PDA_v2.g10325"/>
</dbReference>
<sequence>MIQFTEHSTYKTVIGKLFPDFRTKNIVHSNFKNDPINVTAYFPLNYVWPWLHDIAVIEYPKGTDFGIEPVSLAKDYFSIYLDNSTFILAGFGFGLNDIKCDVQHTEEPPPIMLHDFALPITQSFINKRVKNENLTSAEGAPMLYEKNGKFYQIGVNYHSGTPNGSRTSVEGDCEFIEEVTKNEVKCESVAPIYIYPTTLKTTILPKKYNTVFPNEYVDSKSSSMASKIEFYFINYYFNNAFYLTTI</sequence>
<evidence type="ECO:0000313" key="2">
    <source>
        <dbReference type="WBParaSite" id="PDA_v2.g10325.t1"/>
    </source>
</evidence>
<dbReference type="InterPro" id="IPR009003">
    <property type="entry name" value="Peptidase_S1_PA"/>
</dbReference>
<protein>
    <submittedName>
        <fullName evidence="2">Uncharacterized protein</fullName>
    </submittedName>
</protein>